<reference evidence="1 2" key="1">
    <citation type="submission" date="2023-10" db="EMBL/GenBank/DDBJ databases">
        <title>Chromosome-scale genome assembly provides insights into flower coloration mechanisms of Canna indica.</title>
        <authorList>
            <person name="Li C."/>
        </authorList>
    </citation>
    <scope>NUCLEOTIDE SEQUENCE [LARGE SCALE GENOMIC DNA]</scope>
    <source>
        <tissue evidence="1">Flower</tissue>
    </source>
</reference>
<protein>
    <submittedName>
        <fullName evidence="1">Uncharacterized protein</fullName>
    </submittedName>
</protein>
<organism evidence="1 2">
    <name type="scientific">Canna indica</name>
    <name type="common">Indian-shot</name>
    <dbReference type="NCBI Taxonomy" id="4628"/>
    <lineage>
        <taxon>Eukaryota</taxon>
        <taxon>Viridiplantae</taxon>
        <taxon>Streptophyta</taxon>
        <taxon>Embryophyta</taxon>
        <taxon>Tracheophyta</taxon>
        <taxon>Spermatophyta</taxon>
        <taxon>Magnoliopsida</taxon>
        <taxon>Liliopsida</taxon>
        <taxon>Zingiberales</taxon>
        <taxon>Cannaceae</taxon>
        <taxon>Canna</taxon>
    </lineage>
</organism>
<dbReference type="PANTHER" id="PTHR33511">
    <property type="entry name" value="OS06G0632400 PROTEIN"/>
    <property type="match status" value="1"/>
</dbReference>
<dbReference type="AlphaFoldDB" id="A0AAQ3KU42"/>
<keyword evidence="2" id="KW-1185">Reference proteome</keyword>
<proteinExistence type="predicted"/>
<evidence type="ECO:0000313" key="1">
    <source>
        <dbReference type="EMBL" id="WOL13612.1"/>
    </source>
</evidence>
<gene>
    <name evidence="1" type="ORF">Cni_G22382</name>
</gene>
<name>A0AAQ3KU42_9LILI</name>
<dbReference type="Proteomes" id="UP001327560">
    <property type="component" value="Chromosome 7"/>
</dbReference>
<sequence>MGGCESCFKPKAIEDEPKYVSGKVRPSDEDRGQWVGDFDVDNKATAFIAKFHETRVTDLESHETRVINDHEKQAAVV</sequence>
<accession>A0AAQ3KU42</accession>
<dbReference type="EMBL" id="CP136896">
    <property type="protein sequence ID" value="WOL13612.1"/>
    <property type="molecule type" value="Genomic_DNA"/>
</dbReference>
<evidence type="ECO:0000313" key="2">
    <source>
        <dbReference type="Proteomes" id="UP001327560"/>
    </source>
</evidence>